<dbReference type="AlphaFoldDB" id="A0A6P8ATQ0"/>
<reference evidence="2" key="1">
    <citation type="journal article" date="2019" name="Mol. Biol. Evol.">
        <title>Blast fungal genomes show frequent chromosomal changes, gene gains and losses, and effector gene turnover.</title>
        <authorList>
            <person name="Gomez Luciano L.B."/>
            <person name="Jason Tsai I."/>
            <person name="Chuma I."/>
            <person name="Tosa Y."/>
            <person name="Chen Y.H."/>
            <person name="Li J.Y."/>
            <person name="Li M.Y."/>
            <person name="Jade Lu M.Y."/>
            <person name="Nakayashiki H."/>
            <person name="Li W.H."/>
        </authorList>
    </citation>
    <scope>NUCLEOTIDE SEQUENCE</scope>
    <source>
        <strain evidence="2">NI907</strain>
    </source>
</reference>
<evidence type="ECO:0000313" key="2">
    <source>
        <dbReference type="RefSeq" id="XP_030978249.1"/>
    </source>
</evidence>
<sequence>MRDDSPNGATSGRASDLIEQSLTQINKIYHSYYDGFLDMTATAQMTIRRMESLLATIPESKANRWLNIMIELITMGAMNAAASLFHTFLETLPAMDKGFGGLDIIKETHLMMDACEGYCAESRRGLAGYRLPEDLLQIYSPDHVGMAMQGKPGSEAALRYMHGEALEHGGGCLQNRFSAPKGLEPLSSSWEGASMSFIL</sequence>
<reference evidence="2" key="3">
    <citation type="submission" date="2025-08" db="UniProtKB">
        <authorList>
            <consortium name="RefSeq"/>
        </authorList>
    </citation>
    <scope>IDENTIFICATION</scope>
    <source>
        <strain evidence="2">NI907</strain>
    </source>
</reference>
<dbReference type="RefSeq" id="XP_030978249.1">
    <property type="nucleotide sequence ID" value="XM_031130018.1"/>
</dbReference>
<evidence type="ECO:0000313" key="1">
    <source>
        <dbReference type="Proteomes" id="UP000515153"/>
    </source>
</evidence>
<accession>A0A6P8ATQ0</accession>
<name>A0A6P8ATQ0_PYRGI</name>
<dbReference type="Proteomes" id="UP000515153">
    <property type="component" value="Unplaced"/>
</dbReference>
<reference evidence="2" key="2">
    <citation type="submission" date="2019-10" db="EMBL/GenBank/DDBJ databases">
        <authorList>
            <consortium name="NCBI Genome Project"/>
        </authorList>
    </citation>
    <scope>NUCLEOTIDE SEQUENCE</scope>
    <source>
        <strain evidence="2">NI907</strain>
    </source>
</reference>
<protein>
    <submittedName>
        <fullName evidence="2">Uncharacterized protein</fullName>
    </submittedName>
</protein>
<keyword evidence="1" id="KW-1185">Reference proteome</keyword>
<organism evidence="1 2">
    <name type="scientific">Pyricularia grisea</name>
    <name type="common">Crabgrass-specific blast fungus</name>
    <name type="synonym">Magnaporthe grisea</name>
    <dbReference type="NCBI Taxonomy" id="148305"/>
    <lineage>
        <taxon>Eukaryota</taxon>
        <taxon>Fungi</taxon>
        <taxon>Dikarya</taxon>
        <taxon>Ascomycota</taxon>
        <taxon>Pezizomycotina</taxon>
        <taxon>Sordariomycetes</taxon>
        <taxon>Sordariomycetidae</taxon>
        <taxon>Magnaporthales</taxon>
        <taxon>Pyriculariaceae</taxon>
        <taxon>Pyricularia</taxon>
    </lineage>
</organism>
<dbReference type="GeneID" id="41964926"/>
<proteinExistence type="predicted"/>
<dbReference type="KEGG" id="pgri:PgNI_10039"/>
<gene>
    <name evidence="2" type="ORF">PgNI_10039</name>
</gene>